<dbReference type="PROSITE" id="PS51257">
    <property type="entry name" value="PROKAR_LIPOPROTEIN"/>
    <property type="match status" value="1"/>
</dbReference>
<reference evidence="2" key="2">
    <citation type="submission" date="2020-09" db="EMBL/GenBank/DDBJ databases">
        <authorList>
            <person name="Sun Q."/>
            <person name="Zhou Y."/>
        </authorList>
    </citation>
    <scope>NUCLEOTIDE SEQUENCE</scope>
    <source>
        <strain evidence="2">CGMCC 1.12751</strain>
    </source>
</reference>
<protein>
    <recommendedName>
        <fullName evidence="4">DUF4595 domain-containing protein</fullName>
    </recommendedName>
</protein>
<reference evidence="2" key="1">
    <citation type="journal article" date="2014" name="Int. J. Syst. Evol. Microbiol.">
        <title>Complete genome sequence of Corynebacterium casei LMG S-19264T (=DSM 44701T), isolated from a smear-ripened cheese.</title>
        <authorList>
            <consortium name="US DOE Joint Genome Institute (JGI-PGF)"/>
            <person name="Walter F."/>
            <person name="Albersmeier A."/>
            <person name="Kalinowski J."/>
            <person name="Ruckert C."/>
        </authorList>
    </citation>
    <scope>NUCLEOTIDE SEQUENCE</scope>
    <source>
        <strain evidence="2">CGMCC 1.12751</strain>
    </source>
</reference>
<keyword evidence="3" id="KW-1185">Reference proteome</keyword>
<dbReference type="AlphaFoldDB" id="A0A917LT84"/>
<organism evidence="2 3">
    <name type="scientific">Bizionia arctica</name>
    <dbReference type="NCBI Taxonomy" id="1495645"/>
    <lineage>
        <taxon>Bacteria</taxon>
        <taxon>Pseudomonadati</taxon>
        <taxon>Bacteroidota</taxon>
        <taxon>Flavobacteriia</taxon>
        <taxon>Flavobacteriales</taxon>
        <taxon>Flavobacteriaceae</taxon>
        <taxon>Bizionia</taxon>
    </lineage>
</organism>
<proteinExistence type="predicted"/>
<evidence type="ECO:0000313" key="3">
    <source>
        <dbReference type="Proteomes" id="UP000625976"/>
    </source>
</evidence>
<evidence type="ECO:0000256" key="1">
    <source>
        <dbReference type="SAM" id="SignalP"/>
    </source>
</evidence>
<dbReference type="RefSeq" id="WP_188466144.1">
    <property type="nucleotide sequence ID" value="NZ_BMFQ01000003.1"/>
</dbReference>
<keyword evidence="1" id="KW-0732">Signal</keyword>
<dbReference type="EMBL" id="BMFQ01000003">
    <property type="protein sequence ID" value="GGG56501.1"/>
    <property type="molecule type" value="Genomic_DNA"/>
</dbReference>
<feature type="signal peptide" evidence="1">
    <location>
        <begin position="1"/>
        <end position="22"/>
    </location>
</feature>
<sequence>MKKIIFALFVFPFLLTSCSSDDDSPSPIPIENSLKLKTQISTPSDGEVVTSNYIYDGNKLIKFTGDHGLHEDYLYTGEFLTDINEYINDELVTTSNLTYDSNNRLINVTKNFVGSSSEGMITTITYNDDDTVTYNINNELEYIYTFLDGNIVSAVDTNKTNTYYYDNKNNPFTNVDHKEVLGFLGYPVTTNNLTTLTQTVNANQPNVIRTVEYSYSSDNYPISATVFSGALGSEEFATIEFIYE</sequence>
<comment type="caution">
    <text evidence="2">The sequence shown here is derived from an EMBL/GenBank/DDBJ whole genome shotgun (WGS) entry which is preliminary data.</text>
</comment>
<gene>
    <name evidence="2" type="ORF">GCM10010976_29180</name>
</gene>
<name>A0A917LT84_9FLAO</name>
<dbReference type="Proteomes" id="UP000625976">
    <property type="component" value="Unassembled WGS sequence"/>
</dbReference>
<evidence type="ECO:0000313" key="2">
    <source>
        <dbReference type="EMBL" id="GGG56501.1"/>
    </source>
</evidence>
<feature type="chain" id="PRO_5038124298" description="DUF4595 domain-containing protein" evidence="1">
    <location>
        <begin position="23"/>
        <end position="244"/>
    </location>
</feature>
<accession>A0A917LT84</accession>
<evidence type="ECO:0008006" key="4">
    <source>
        <dbReference type="Google" id="ProtNLM"/>
    </source>
</evidence>